<gene>
    <name evidence="2" type="ORF">FSB_LOCUS23622</name>
</gene>
<name>A0A2N9G8F6_FAGSY</name>
<reference evidence="2" key="1">
    <citation type="submission" date="2018-02" db="EMBL/GenBank/DDBJ databases">
        <authorList>
            <person name="Cohen D.B."/>
            <person name="Kent A.D."/>
        </authorList>
    </citation>
    <scope>NUCLEOTIDE SEQUENCE</scope>
</reference>
<dbReference type="PANTHER" id="PTHR32246">
    <property type="entry name" value="INGRESSION PROTEIN FIC1"/>
    <property type="match status" value="1"/>
</dbReference>
<evidence type="ECO:0000259" key="1">
    <source>
        <dbReference type="Pfam" id="PF00168"/>
    </source>
</evidence>
<dbReference type="Gene3D" id="2.60.40.150">
    <property type="entry name" value="C2 domain"/>
    <property type="match status" value="1"/>
</dbReference>
<evidence type="ECO:0000313" key="2">
    <source>
        <dbReference type="EMBL" id="SPC95740.1"/>
    </source>
</evidence>
<dbReference type="InterPro" id="IPR035892">
    <property type="entry name" value="C2_domain_sf"/>
</dbReference>
<dbReference type="AlphaFoldDB" id="A0A2N9G8F6"/>
<organism evidence="2">
    <name type="scientific">Fagus sylvatica</name>
    <name type="common">Beechnut</name>
    <dbReference type="NCBI Taxonomy" id="28930"/>
    <lineage>
        <taxon>Eukaryota</taxon>
        <taxon>Viridiplantae</taxon>
        <taxon>Streptophyta</taxon>
        <taxon>Embryophyta</taxon>
        <taxon>Tracheophyta</taxon>
        <taxon>Spermatophyta</taxon>
        <taxon>Magnoliopsida</taxon>
        <taxon>eudicotyledons</taxon>
        <taxon>Gunneridae</taxon>
        <taxon>Pentapetalae</taxon>
        <taxon>rosids</taxon>
        <taxon>fabids</taxon>
        <taxon>Fagales</taxon>
        <taxon>Fagaceae</taxon>
        <taxon>Fagus</taxon>
    </lineage>
</organism>
<dbReference type="CDD" id="cd04051">
    <property type="entry name" value="C2_SRC2_like"/>
    <property type="match status" value="1"/>
</dbReference>
<dbReference type="Pfam" id="PF00168">
    <property type="entry name" value="C2"/>
    <property type="match status" value="1"/>
</dbReference>
<dbReference type="SUPFAM" id="SSF49562">
    <property type="entry name" value="C2 domain (Calcium/lipid-binding domain, CaLB)"/>
    <property type="match status" value="1"/>
</dbReference>
<feature type="domain" description="C2" evidence="1">
    <location>
        <begin position="5"/>
        <end position="104"/>
    </location>
</feature>
<dbReference type="InterPro" id="IPR000008">
    <property type="entry name" value="C2_dom"/>
</dbReference>
<proteinExistence type="predicted"/>
<dbReference type="EMBL" id="OIVN01001598">
    <property type="protein sequence ID" value="SPC95740.1"/>
    <property type="molecule type" value="Genomic_DNA"/>
</dbReference>
<dbReference type="PANTHER" id="PTHR32246:SF158">
    <property type="entry name" value="C2 DOMAIN-CONTAINING PROTEIN"/>
    <property type="match status" value="1"/>
</dbReference>
<sequence length="223" mass="24682">MGCKRLDIDTISVKDLKDVNHFSKMEVYAILSIQSDNNNGNNFLEHRTTYDENGGTNPEWVLVPPKMFPFNLFTAQWLTLVIKLKTKGRFHEKDIGEVRVPIVYLMENYGDAKDEKRMSFGVTTPGGKAKGVLEFSFKLVDVTTYPSGHVAAPPLFQTGEVGVGGAPGYGTYQYPAPGGWNPQAWYGYTPPTPPPRQQNSFFPGMLSAATYGIFNLIGNGFIS</sequence>
<dbReference type="GO" id="GO:0006952">
    <property type="term" value="P:defense response"/>
    <property type="evidence" value="ECO:0007669"/>
    <property type="project" value="InterPro"/>
</dbReference>
<dbReference type="InterPro" id="IPR044750">
    <property type="entry name" value="C2_SRC2/BAP"/>
</dbReference>
<accession>A0A2N9G8F6</accession>
<protein>
    <recommendedName>
        <fullName evidence="1">C2 domain-containing protein</fullName>
    </recommendedName>
</protein>